<accession>A0AA43ZK44</accession>
<name>A0AA43ZK44_9HYPH</name>
<dbReference type="AlphaFoldDB" id="A0AA43ZK44"/>
<dbReference type="PIRSF" id="PIRSF039020">
    <property type="entry name" value="EhpR"/>
    <property type="match status" value="1"/>
</dbReference>
<dbReference type="InterPro" id="IPR004360">
    <property type="entry name" value="Glyas_Fos-R_dOase_dom"/>
</dbReference>
<sequence length="123" mass="13438">MQPTYILLVVNDPLASAAFYESILGTAALEAQKTFALFRMNPSTMLGLWSKHTIEPPVAVAPGSTELCFVLENAEAVNECHDRWKAQGLPILQAPVEADFGYTFTAADPDGHRLRAFHPSHQG</sequence>
<dbReference type="RefSeq" id="WP_132665207.1">
    <property type="nucleotide sequence ID" value="NZ_JAANCM010000011.1"/>
</dbReference>
<evidence type="ECO:0000313" key="2">
    <source>
        <dbReference type="EMBL" id="NHT77911.1"/>
    </source>
</evidence>
<keyword evidence="3" id="KW-1185">Reference proteome</keyword>
<dbReference type="Gene3D" id="3.30.720.120">
    <property type="match status" value="1"/>
</dbReference>
<dbReference type="PROSITE" id="PS51819">
    <property type="entry name" value="VOC"/>
    <property type="match status" value="1"/>
</dbReference>
<dbReference type="SUPFAM" id="SSF54593">
    <property type="entry name" value="Glyoxalase/Bleomycin resistance protein/Dihydroxybiphenyl dioxygenase"/>
    <property type="match status" value="1"/>
</dbReference>
<reference evidence="2" key="1">
    <citation type="submission" date="2020-03" db="EMBL/GenBank/DDBJ databases">
        <title>Ferranicluibacter endophyticum gen. nov., sp. nov., a new genus isolated from Rubus ulmifolius Schott. stem.</title>
        <authorList>
            <person name="Roca-Couso R."/>
            <person name="Flores-Felix J.D."/>
            <person name="Igual J.M."/>
            <person name="Rivas R."/>
        </authorList>
    </citation>
    <scope>NUCLEOTIDE SEQUENCE</scope>
    <source>
        <strain evidence="2">CRRU44</strain>
    </source>
</reference>
<dbReference type="InterPro" id="IPR037523">
    <property type="entry name" value="VOC_core"/>
</dbReference>
<dbReference type="Gene3D" id="3.30.720.110">
    <property type="match status" value="1"/>
</dbReference>
<evidence type="ECO:0000259" key="1">
    <source>
        <dbReference type="PROSITE" id="PS51819"/>
    </source>
</evidence>
<protein>
    <submittedName>
        <fullName evidence="2">Drug:proton antiporter</fullName>
    </submittedName>
</protein>
<proteinExistence type="predicted"/>
<organism evidence="2 3">
    <name type="scientific">Ferranicluibacter rubi</name>
    <dbReference type="NCBI Taxonomy" id="2715133"/>
    <lineage>
        <taxon>Bacteria</taxon>
        <taxon>Pseudomonadati</taxon>
        <taxon>Pseudomonadota</taxon>
        <taxon>Alphaproteobacteria</taxon>
        <taxon>Hyphomicrobiales</taxon>
        <taxon>Rhizobiaceae</taxon>
        <taxon>Ferranicluibacter</taxon>
    </lineage>
</organism>
<feature type="domain" description="VOC" evidence="1">
    <location>
        <begin position="2"/>
        <end position="119"/>
    </location>
</feature>
<evidence type="ECO:0000313" key="3">
    <source>
        <dbReference type="Proteomes" id="UP001155840"/>
    </source>
</evidence>
<gene>
    <name evidence="2" type="ORF">G8E10_19600</name>
</gene>
<dbReference type="InterPro" id="IPR026275">
    <property type="entry name" value="Glyoxalase/dOase/EhpR"/>
</dbReference>
<dbReference type="Pfam" id="PF00903">
    <property type="entry name" value="Glyoxalase"/>
    <property type="match status" value="1"/>
</dbReference>
<comment type="caution">
    <text evidence="2">The sequence shown here is derived from an EMBL/GenBank/DDBJ whole genome shotgun (WGS) entry which is preliminary data.</text>
</comment>
<dbReference type="Proteomes" id="UP001155840">
    <property type="component" value="Unassembled WGS sequence"/>
</dbReference>
<dbReference type="EMBL" id="JAANCM010000011">
    <property type="protein sequence ID" value="NHT77911.1"/>
    <property type="molecule type" value="Genomic_DNA"/>
</dbReference>
<dbReference type="InterPro" id="IPR029068">
    <property type="entry name" value="Glyas_Bleomycin-R_OHBP_Dase"/>
</dbReference>